<dbReference type="Proteomes" id="UP000290565">
    <property type="component" value="Unassembled WGS sequence"/>
</dbReference>
<evidence type="ECO:0000313" key="3">
    <source>
        <dbReference type="Proteomes" id="UP000290565"/>
    </source>
</evidence>
<dbReference type="EMBL" id="LBJM01000209">
    <property type="protein sequence ID" value="RXH21154.1"/>
    <property type="molecule type" value="Genomic_DNA"/>
</dbReference>
<dbReference type="RefSeq" id="WP_206734396.1">
    <property type="nucleotide sequence ID" value="NZ_LBJM01000209.1"/>
</dbReference>
<organism evidence="2 3">
    <name type="scientific">Bradyrhizobium zhanjiangense</name>
    <dbReference type="NCBI Taxonomy" id="1325107"/>
    <lineage>
        <taxon>Bacteria</taxon>
        <taxon>Pseudomonadati</taxon>
        <taxon>Pseudomonadota</taxon>
        <taxon>Alphaproteobacteria</taxon>
        <taxon>Hyphomicrobiales</taxon>
        <taxon>Nitrobacteraceae</taxon>
        <taxon>Bradyrhizobium</taxon>
    </lineage>
</organism>
<name>A0A4Q0RTG7_9BRAD</name>
<dbReference type="AlphaFoldDB" id="A0A4Q0RTG7"/>
<evidence type="ECO:0000313" key="2">
    <source>
        <dbReference type="EMBL" id="RXH21154.1"/>
    </source>
</evidence>
<comment type="caution">
    <text evidence="2">The sequence shown here is derived from an EMBL/GenBank/DDBJ whole genome shotgun (WGS) entry which is preliminary data.</text>
</comment>
<sequence>MSILESRADRGAVNQRSAGRNRRHLIASILCATCIVSLAEDAWAQCAARDVLQNEMKAHKPRPSYALQQLKSARDVPTWKTIRVGTFANSVALRNVLDAMRCGVGGTAAEILARPTFTVASKAAEVKLVVVRVAELGFKTDTVTLAAIYARAMQIGFKLADAEVGPQLRIQYLDQPMGEFLTIGMKPIKTWGGEPTILNVANGGAGLILIGQDGRDEAESAATSRFVFARSNEPAPNNELEKAAALPPPWTERHSGPQGNW</sequence>
<evidence type="ECO:0000256" key="1">
    <source>
        <dbReference type="SAM" id="MobiDB-lite"/>
    </source>
</evidence>
<protein>
    <submittedName>
        <fullName evidence="2">Uncharacterized protein</fullName>
    </submittedName>
</protein>
<accession>A0A4Q0RTG7</accession>
<feature type="region of interest" description="Disordered" evidence="1">
    <location>
        <begin position="232"/>
        <end position="261"/>
    </location>
</feature>
<gene>
    <name evidence="2" type="ORF">XH94_38375</name>
</gene>
<proteinExistence type="predicted"/>
<reference evidence="2 3" key="1">
    <citation type="submission" date="2015-04" db="EMBL/GenBank/DDBJ databases">
        <title>Comparative genomics of rhizobia nodulating Arachis hypogaea in China.</title>
        <authorList>
            <person name="Li Y."/>
        </authorList>
    </citation>
    <scope>NUCLEOTIDE SEQUENCE [LARGE SCALE GENOMIC DNA]</scope>
    <source>
        <strain evidence="2 3">CCBAU 51787</strain>
    </source>
</reference>